<evidence type="ECO:0000256" key="4">
    <source>
        <dbReference type="ARBA" id="ARBA00022692"/>
    </source>
</evidence>
<evidence type="ECO:0000256" key="1">
    <source>
        <dbReference type="ARBA" id="ARBA00004651"/>
    </source>
</evidence>
<feature type="transmembrane region" description="Helical" evidence="8">
    <location>
        <begin position="261"/>
        <end position="282"/>
    </location>
</feature>
<comment type="caution">
    <text evidence="10">The sequence shown here is derived from an EMBL/GenBank/DDBJ whole genome shotgun (WGS) entry which is preliminary data.</text>
</comment>
<dbReference type="SMART" id="SM00267">
    <property type="entry name" value="GGDEF"/>
    <property type="match status" value="1"/>
</dbReference>
<evidence type="ECO:0000256" key="6">
    <source>
        <dbReference type="ARBA" id="ARBA00023136"/>
    </source>
</evidence>
<keyword evidence="11" id="KW-1185">Reference proteome</keyword>
<keyword evidence="5 8" id="KW-1133">Transmembrane helix</keyword>
<feature type="transmembrane region" description="Helical" evidence="8">
    <location>
        <begin position="54"/>
        <end position="72"/>
    </location>
</feature>
<proteinExistence type="predicted"/>
<dbReference type="NCBIfam" id="TIGR00254">
    <property type="entry name" value="GGDEF"/>
    <property type="match status" value="1"/>
</dbReference>
<dbReference type="EC" id="2.7.7.65" evidence="2"/>
<keyword evidence="4 8" id="KW-0812">Transmembrane</keyword>
<evidence type="ECO:0000256" key="3">
    <source>
        <dbReference type="ARBA" id="ARBA00022475"/>
    </source>
</evidence>
<gene>
    <name evidence="10" type="ORF">D2V07_03220</name>
</gene>
<feature type="transmembrane region" description="Helical" evidence="8">
    <location>
        <begin position="185"/>
        <end position="201"/>
    </location>
</feature>
<evidence type="ECO:0000313" key="11">
    <source>
        <dbReference type="Proteomes" id="UP000286576"/>
    </source>
</evidence>
<feature type="transmembrane region" description="Helical" evidence="8">
    <location>
        <begin position="114"/>
        <end position="133"/>
    </location>
</feature>
<dbReference type="EMBL" id="QXFL01000001">
    <property type="protein sequence ID" value="RIV89260.1"/>
    <property type="molecule type" value="Genomic_DNA"/>
</dbReference>
<dbReference type="AlphaFoldDB" id="A0A418NXB6"/>
<comment type="catalytic activity">
    <reaction evidence="7">
        <text>2 GTP = 3',3'-c-di-GMP + 2 diphosphate</text>
        <dbReference type="Rhea" id="RHEA:24898"/>
        <dbReference type="ChEBI" id="CHEBI:33019"/>
        <dbReference type="ChEBI" id="CHEBI:37565"/>
        <dbReference type="ChEBI" id="CHEBI:58805"/>
        <dbReference type="EC" id="2.7.7.65"/>
    </reaction>
</comment>
<dbReference type="PANTHER" id="PTHR45138:SF9">
    <property type="entry name" value="DIGUANYLATE CYCLASE DGCM-RELATED"/>
    <property type="match status" value="1"/>
</dbReference>
<dbReference type="SUPFAM" id="SSF55073">
    <property type="entry name" value="Nucleotide cyclase"/>
    <property type="match status" value="1"/>
</dbReference>
<dbReference type="Proteomes" id="UP000286576">
    <property type="component" value="Unassembled WGS sequence"/>
</dbReference>
<evidence type="ECO:0000259" key="9">
    <source>
        <dbReference type="PROSITE" id="PS50887"/>
    </source>
</evidence>
<dbReference type="PANTHER" id="PTHR45138">
    <property type="entry name" value="REGULATORY COMPONENTS OF SENSORY TRANSDUCTION SYSTEM"/>
    <property type="match status" value="1"/>
</dbReference>
<dbReference type="Gene3D" id="3.30.450.20">
    <property type="entry name" value="PAS domain"/>
    <property type="match status" value="1"/>
</dbReference>
<evidence type="ECO:0000256" key="5">
    <source>
        <dbReference type="ARBA" id="ARBA00022989"/>
    </source>
</evidence>
<dbReference type="GO" id="GO:0005886">
    <property type="term" value="C:plasma membrane"/>
    <property type="evidence" value="ECO:0007669"/>
    <property type="project" value="UniProtKB-SubCell"/>
</dbReference>
<sequence length="601" mass="65562">MWRALRDPVLAGVVWAMLALGSLVLRDMLGGVIVVWAPAGAMVAAFYGVRQQHWIRLALVLLPMQAATSYLIGTPLLLATAFAISSVVQSALIAMVSVRVLGGRARLPRRFQQICGLFAAAMAGCLAGALIAIPFRAEQTFAQFAWWYLANVLGVVIFAPVLLMVLRNLTSRGSGVDDGTVERSLYTLLLGCALLSLLALQVHEVTLMPLLVAAMVIAAVRYGQMASLLVVLVYAAVATALSVVSGSPMPYLGVSAAEATLVFQTWMVTMLATALPVAATLMHRQQLQRELIARNREMRESLMLFNLAEETARIGRWRLDLAGGRQDYSPNMLEMLGLPRSLAPDPGDVRHRMPPGGEELFEHIERNRETLDTYRFTFCIRPANQLKRVLQMSVRNEFDRRGERSAVFGVAMDVTEQVRREEALDTARNRAMKLATEAQKLANTDSLTGLPNRRHTLARLDNMVVVAENYGGPLAAILFDIDHFKAVNDTHGHQTGDEVIQKVAQIARSKARKGDVVGRIGGEEFVWLIAGTPEHAVSQLAERLCEAVGQGFAGTRLPRVTISAGLAYFRQGDTGDCLLGRADAALYEAKGAGRNQVRRAA</sequence>
<dbReference type="Gene3D" id="3.30.70.270">
    <property type="match status" value="1"/>
</dbReference>
<feature type="transmembrane region" description="Helical" evidence="8">
    <location>
        <begin position="78"/>
        <end position="102"/>
    </location>
</feature>
<feature type="transmembrane region" description="Helical" evidence="8">
    <location>
        <begin position="31"/>
        <end position="49"/>
    </location>
</feature>
<dbReference type="InterPro" id="IPR050469">
    <property type="entry name" value="Diguanylate_Cyclase"/>
</dbReference>
<evidence type="ECO:0000256" key="2">
    <source>
        <dbReference type="ARBA" id="ARBA00012528"/>
    </source>
</evidence>
<feature type="transmembrane region" description="Helical" evidence="8">
    <location>
        <begin position="228"/>
        <end position="249"/>
    </location>
</feature>
<dbReference type="GO" id="GO:0052621">
    <property type="term" value="F:diguanylate cyclase activity"/>
    <property type="evidence" value="ECO:0007669"/>
    <property type="project" value="UniProtKB-EC"/>
</dbReference>
<evidence type="ECO:0000256" key="7">
    <source>
        <dbReference type="ARBA" id="ARBA00034247"/>
    </source>
</evidence>
<dbReference type="InterPro" id="IPR000160">
    <property type="entry name" value="GGDEF_dom"/>
</dbReference>
<dbReference type="CDD" id="cd01949">
    <property type="entry name" value="GGDEF"/>
    <property type="match status" value="1"/>
</dbReference>
<dbReference type="FunFam" id="3.30.70.270:FF:000001">
    <property type="entry name" value="Diguanylate cyclase domain protein"/>
    <property type="match status" value="1"/>
</dbReference>
<dbReference type="InterPro" id="IPR035965">
    <property type="entry name" value="PAS-like_dom_sf"/>
</dbReference>
<feature type="transmembrane region" description="Helical" evidence="8">
    <location>
        <begin position="145"/>
        <end position="165"/>
    </location>
</feature>
<feature type="domain" description="GGDEF" evidence="9">
    <location>
        <begin position="472"/>
        <end position="601"/>
    </location>
</feature>
<evidence type="ECO:0000313" key="10">
    <source>
        <dbReference type="EMBL" id="RIV89260.1"/>
    </source>
</evidence>
<dbReference type="SUPFAM" id="SSF55785">
    <property type="entry name" value="PYP-like sensor domain (PAS domain)"/>
    <property type="match status" value="1"/>
</dbReference>
<keyword evidence="3" id="KW-1003">Cell membrane</keyword>
<feature type="transmembrane region" description="Helical" evidence="8">
    <location>
        <begin position="7"/>
        <end position="25"/>
    </location>
</feature>
<dbReference type="GO" id="GO:1902201">
    <property type="term" value="P:negative regulation of bacterial-type flagellum-dependent cell motility"/>
    <property type="evidence" value="ECO:0007669"/>
    <property type="project" value="TreeGrafter"/>
</dbReference>
<dbReference type="InterPro" id="IPR007895">
    <property type="entry name" value="MASE1"/>
</dbReference>
<keyword evidence="6 8" id="KW-0472">Membrane</keyword>
<reference evidence="10 11" key="1">
    <citation type="submission" date="2018-08" db="EMBL/GenBank/DDBJ databases">
        <title>Erythrobacter zhengii sp.nov., a bacterium isolated from deep-sea sediment.</title>
        <authorList>
            <person name="Fang C."/>
            <person name="Wu Y.-H."/>
            <person name="Sun C."/>
            <person name="Wang H."/>
            <person name="Cheng H."/>
            <person name="Meng F.-X."/>
            <person name="Wang C.-S."/>
            <person name="Xu X.-W."/>
        </authorList>
    </citation>
    <scope>NUCLEOTIDE SEQUENCE [LARGE SCALE GENOMIC DNA]</scope>
    <source>
        <strain evidence="10 11">V18</strain>
    </source>
</reference>
<accession>A0A418NXB6</accession>
<dbReference type="GO" id="GO:0043709">
    <property type="term" value="P:cell adhesion involved in single-species biofilm formation"/>
    <property type="evidence" value="ECO:0007669"/>
    <property type="project" value="TreeGrafter"/>
</dbReference>
<organism evidence="10 11">
    <name type="scientific">Aurantiacibacter zhengii</name>
    <dbReference type="NCBI Taxonomy" id="2307003"/>
    <lineage>
        <taxon>Bacteria</taxon>
        <taxon>Pseudomonadati</taxon>
        <taxon>Pseudomonadota</taxon>
        <taxon>Alphaproteobacteria</taxon>
        <taxon>Sphingomonadales</taxon>
        <taxon>Erythrobacteraceae</taxon>
        <taxon>Aurantiacibacter</taxon>
    </lineage>
</organism>
<evidence type="ECO:0000256" key="8">
    <source>
        <dbReference type="SAM" id="Phobius"/>
    </source>
</evidence>
<dbReference type="InterPro" id="IPR029787">
    <property type="entry name" value="Nucleotide_cyclase"/>
</dbReference>
<dbReference type="InterPro" id="IPR043128">
    <property type="entry name" value="Rev_trsase/Diguanyl_cyclase"/>
</dbReference>
<dbReference type="Pfam" id="PF00990">
    <property type="entry name" value="GGDEF"/>
    <property type="match status" value="1"/>
</dbReference>
<name>A0A418NXB6_9SPHN</name>
<dbReference type="PROSITE" id="PS50887">
    <property type="entry name" value="GGDEF"/>
    <property type="match status" value="1"/>
</dbReference>
<protein>
    <recommendedName>
        <fullName evidence="2">diguanylate cyclase</fullName>
        <ecNumber evidence="2">2.7.7.65</ecNumber>
    </recommendedName>
</protein>
<comment type="subcellular location">
    <subcellularLocation>
        <location evidence="1">Cell membrane</location>
        <topology evidence="1">Multi-pass membrane protein</topology>
    </subcellularLocation>
</comment>
<dbReference type="Pfam" id="PF05231">
    <property type="entry name" value="MASE1"/>
    <property type="match status" value="1"/>
</dbReference>